<evidence type="ECO:0000313" key="2">
    <source>
        <dbReference type="EMBL" id="SER22720.1"/>
    </source>
</evidence>
<dbReference type="EMBL" id="FOGD01000005">
    <property type="protein sequence ID" value="SER22720.1"/>
    <property type="molecule type" value="Genomic_DNA"/>
</dbReference>
<keyword evidence="3" id="KW-1185">Reference proteome</keyword>
<dbReference type="Proteomes" id="UP000199766">
    <property type="component" value="Unassembled WGS sequence"/>
</dbReference>
<name>A0A1H9MG65_9BURK</name>
<accession>A0A1H9MG65</accession>
<proteinExistence type="predicted"/>
<sequence>MQGWNTGHRYRRTLAGAPARPAQKRVRARSMTTIKKAAAPDGVRLAAPVKTGVPNPCPAFFAGRRESNG</sequence>
<organism evidence="2 3">
    <name type="scientific">Giesbergeria anulus</name>
    <dbReference type="NCBI Taxonomy" id="180197"/>
    <lineage>
        <taxon>Bacteria</taxon>
        <taxon>Pseudomonadati</taxon>
        <taxon>Pseudomonadota</taxon>
        <taxon>Betaproteobacteria</taxon>
        <taxon>Burkholderiales</taxon>
        <taxon>Comamonadaceae</taxon>
        <taxon>Giesbergeria</taxon>
    </lineage>
</organism>
<gene>
    <name evidence="2" type="ORF">SAMN02982919_02000</name>
</gene>
<evidence type="ECO:0000313" key="3">
    <source>
        <dbReference type="Proteomes" id="UP000199766"/>
    </source>
</evidence>
<feature type="region of interest" description="Disordered" evidence="1">
    <location>
        <begin position="1"/>
        <end position="26"/>
    </location>
</feature>
<evidence type="ECO:0000256" key="1">
    <source>
        <dbReference type="SAM" id="MobiDB-lite"/>
    </source>
</evidence>
<dbReference type="AlphaFoldDB" id="A0A1H9MG65"/>
<reference evidence="2 3" key="1">
    <citation type="submission" date="2016-10" db="EMBL/GenBank/DDBJ databases">
        <authorList>
            <person name="de Groot N.N."/>
        </authorList>
    </citation>
    <scope>NUCLEOTIDE SEQUENCE [LARGE SCALE GENOMIC DNA]</scope>
    <source>
        <strain evidence="2 3">ATCC 35958</strain>
    </source>
</reference>
<protein>
    <submittedName>
        <fullName evidence="2">Uncharacterized protein</fullName>
    </submittedName>
</protein>